<dbReference type="AlphaFoldDB" id="A0A4Q7Z9S4"/>
<reference evidence="3 4" key="1">
    <citation type="submission" date="2019-02" db="EMBL/GenBank/DDBJ databases">
        <title>Sequencing the genomes of 1000 actinobacteria strains.</title>
        <authorList>
            <person name="Klenk H.-P."/>
        </authorList>
    </citation>
    <scope>NUCLEOTIDE SEQUENCE [LARGE SCALE GENOMIC DNA]</scope>
    <source>
        <strain evidence="3 4">DSM 45162</strain>
    </source>
</reference>
<evidence type="ECO:0000256" key="2">
    <source>
        <dbReference type="SAM" id="MobiDB-lite"/>
    </source>
</evidence>
<feature type="compositionally biased region" description="Low complexity" evidence="2">
    <location>
        <begin position="786"/>
        <end position="797"/>
    </location>
</feature>
<name>A0A4Q7Z9S4_9ACTN</name>
<feature type="compositionally biased region" description="Low complexity" evidence="2">
    <location>
        <begin position="543"/>
        <end position="558"/>
    </location>
</feature>
<feature type="region of interest" description="Disordered" evidence="2">
    <location>
        <begin position="828"/>
        <end position="851"/>
    </location>
</feature>
<feature type="region of interest" description="Disordered" evidence="2">
    <location>
        <begin position="160"/>
        <end position="199"/>
    </location>
</feature>
<proteinExistence type="predicted"/>
<evidence type="ECO:0000313" key="4">
    <source>
        <dbReference type="Proteomes" id="UP000292564"/>
    </source>
</evidence>
<protein>
    <submittedName>
        <fullName evidence="3">Uncharacterized protein</fullName>
    </submittedName>
</protein>
<feature type="compositionally biased region" description="Basic residues" evidence="2">
    <location>
        <begin position="176"/>
        <end position="195"/>
    </location>
</feature>
<dbReference type="Proteomes" id="UP000292564">
    <property type="component" value="Unassembled WGS sequence"/>
</dbReference>
<feature type="compositionally biased region" description="Polar residues" evidence="2">
    <location>
        <begin position="592"/>
        <end position="602"/>
    </location>
</feature>
<gene>
    <name evidence="3" type="ORF">EV385_6603</name>
</gene>
<sequence length="851" mass="91639">MTAAVSTSSFRPAAGGRPAAARAVPASLQGIGWCVPCYAAGLQVPAVDPVAGSACRTHVRLLAPRPVLPGQLSMLDVDPVPPSLRAPYDTGQQEPCGPCAAAGLDRRGVSRDGPGSPPLCLSCWGRRQRSAPRRSSLTPEEASWVAQLAEQLACEACRPQTPTTVDLPPTAVQERRHWRRLQQARGRDRSRRPSPPRRTGCWRCADAAWIAAARAVHHDDQAQAGAEAARVDELRVVHRAALRRVARAQRRLGYVQTWRDRVAGVVEAMPRLTKTGPRGRLQMRQGPGGQGRAVWLVADFLARMADDRARRGLSSRGRPPQHPLVVAVMAIAADPAAGQRSMAGLGPTALFAACTPKTVTTSWAYSVQVGATVRDEVGRTCGLAEREETGLRRRRSVYHFTPLQESPFDPTPFLPAAATVVARLLQRAVELVDERQAVLDAALREATAAEAAVLEAEAVVAERTAEDLQLQAAVSDHFADDAYKAFKAALAVRERATRLVRDAGMVRSAQDTDRMAVLRAGLSSVETAFEVASRMTNFYDPPRTGSRRGSSSGLRGLTFSTRTTSPIAGTRRPHGRGEEHNGGASRPAPTKTAAQPTGSTRPRTAYRVSATSPANLRRSAVMAWAKPLARALSGRWEFLQRFISDAAADCRDERRATRARGLALRQIADTLGTRLGPGWTAADVVRLVERHGLTGRYAEVRTVIAAGDVHSPLSYLARTLDRALTSPAAVVPHHSPVRERYERQVLDAELVAAAASTAALRDELDQRDAAAAAARTSDQSGRHAARAVAGAASRSTAPRPNRCSDPVDAERMAQARAELASRVPVAVDECEWPPTRQPGEGFPSDLRREDR</sequence>
<organism evidence="3 4">
    <name type="scientific">Krasilnikovia cinnamomea</name>
    <dbReference type="NCBI Taxonomy" id="349313"/>
    <lineage>
        <taxon>Bacteria</taxon>
        <taxon>Bacillati</taxon>
        <taxon>Actinomycetota</taxon>
        <taxon>Actinomycetes</taxon>
        <taxon>Micromonosporales</taxon>
        <taxon>Micromonosporaceae</taxon>
        <taxon>Krasilnikovia</taxon>
    </lineage>
</organism>
<feature type="region of interest" description="Disordered" evidence="2">
    <location>
        <begin position="538"/>
        <end position="611"/>
    </location>
</feature>
<keyword evidence="1" id="KW-0175">Coiled coil</keyword>
<comment type="caution">
    <text evidence="3">The sequence shown here is derived from an EMBL/GenBank/DDBJ whole genome shotgun (WGS) entry which is preliminary data.</text>
</comment>
<feature type="region of interest" description="Disordered" evidence="2">
    <location>
        <begin position="774"/>
        <end position="811"/>
    </location>
</feature>
<evidence type="ECO:0000256" key="1">
    <source>
        <dbReference type="SAM" id="Coils"/>
    </source>
</evidence>
<accession>A0A4Q7Z9S4</accession>
<feature type="coiled-coil region" evidence="1">
    <location>
        <begin position="439"/>
        <end position="471"/>
    </location>
</feature>
<evidence type="ECO:0000313" key="3">
    <source>
        <dbReference type="EMBL" id="RZU46529.1"/>
    </source>
</evidence>
<dbReference type="EMBL" id="SHKY01000002">
    <property type="protein sequence ID" value="RZU46529.1"/>
    <property type="molecule type" value="Genomic_DNA"/>
</dbReference>
<keyword evidence="4" id="KW-1185">Reference proteome</keyword>